<keyword evidence="3" id="KW-1185">Reference proteome</keyword>
<comment type="caution">
    <text evidence="2">The sequence shown here is derived from an EMBL/GenBank/DDBJ whole genome shotgun (WGS) entry which is preliminary data.</text>
</comment>
<proteinExistence type="predicted"/>
<gene>
    <name evidence="2" type="ORF">VA596_05465</name>
</gene>
<accession>A0ABU5QZP2</accession>
<reference evidence="2 3" key="1">
    <citation type="submission" date="2023-12" db="EMBL/GenBank/DDBJ databases">
        <title>Amycolatopsis sp. V23-08.</title>
        <authorList>
            <person name="Somphong A."/>
        </authorList>
    </citation>
    <scope>NUCLEOTIDE SEQUENCE [LARGE SCALE GENOMIC DNA]</scope>
    <source>
        <strain evidence="2 3">V23-08</strain>
    </source>
</reference>
<feature type="region of interest" description="Disordered" evidence="1">
    <location>
        <begin position="65"/>
        <end position="87"/>
    </location>
</feature>
<feature type="compositionally biased region" description="Pro residues" evidence="1">
    <location>
        <begin position="1"/>
        <end position="10"/>
    </location>
</feature>
<feature type="region of interest" description="Disordered" evidence="1">
    <location>
        <begin position="1"/>
        <end position="23"/>
    </location>
</feature>
<name>A0ABU5QZP2_9PSEU</name>
<evidence type="ECO:0000256" key="1">
    <source>
        <dbReference type="SAM" id="MobiDB-lite"/>
    </source>
</evidence>
<organism evidence="2 3">
    <name type="scientific">Amycolatopsis heterodermiae</name>
    <dbReference type="NCBI Taxonomy" id="3110235"/>
    <lineage>
        <taxon>Bacteria</taxon>
        <taxon>Bacillati</taxon>
        <taxon>Actinomycetota</taxon>
        <taxon>Actinomycetes</taxon>
        <taxon>Pseudonocardiales</taxon>
        <taxon>Pseudonocardiaceae</taxon>
        <taxon>Amycolatopsis</taxon>
    </lineage>
</organism>
<evidence type="ECO:0000313" key="2">
    <source>
        <dbReference type="EMBL" id="MEA5358975.1"/>
    </source>
</evidence>
<evidence type="ECO:0000313" key="3">
    <source>
        <dbReference type="Proteomes" id="UP001304298"/>
    </source>
</evidence>
<dbReference type="RefSeq" id="WP_323324211.1">
    <property type="nucleotide sequence ID" value="NZ_JAYFSI010000001.1"/>
</dbReference>
<dbReference type="EMBL" id="JAYFSI010000001">
    <property type="protein sequence ID" value="MEA5358975.1"/>
    <property type="molecule type" value="Genomic_DNA"/>
</dbReference>
<protein>
    <submittedName>
        <fullName evidence="2">Uncharacterized protein</fullName>
    </submittedName>
</protein>
<dbReference type="Proteomes" id="UP001304298">
    <property type="component" value="Unassembled WGS sequence"/>
</dbReference>
<sequence length="87" mass="9273">MTPPEPPVTVSPPGGDDLPSTPSEVTARIDESEFANAVALTTDEYTIYIGREKIAGTRPLFRYETEGDGERHCPGGSPWSNGGGRPL</sequence>